<proteinExistence type="predicted"/>
<keyword evidence="2" id="KW-1185">Reference proteome</keyword>
<evidence type="ECO:0000313" key="2">
    <source>
        <dbReference type="Proteomes" id="UP000276133"/>
    </source>
</evidence>
<dbReference type="AlphaFoldDB" id="A0A3M7QMN3"/>
<comment type="caution">
    <text evidence="1">The sequence shown here is derived from an EMBL/GenBank/DDBJ whole genome shotgun (WGS) entry which is preliminary data.</text>
</comment>
<reference evidence="1 2" key="1">
    <citation type="journal article" date="2018" name="Sci. Rep.">
        <title>Genomic signatures of local adaptation to the degree of environmental predictability in rotifers.</title>
        <authorList>
            <person name="Franch-Gras L."/>
            <person name="Hahn C."/>
            <person name="Garcia-Roger E.M."/>
            <person name="Carmona M.J."/>
            <person name="Serra M."/>
            <person name="Gomez A."/>
        </authorList>
    </citation>
    <scope>NUCLEOTIDE SEQUENCE [LARGE SCALE GENOMIC DNA]</scope>
    <source>
        <strain evidence="1">HYR1</strain>
    </source>
</reference>
<protein>
    <submittedName>
        <fullName evidence="1">Uncharacterized protein</fullName>
    </submittedName>
</protein>
<sequence length="163" mass="18168">MEPNATENNSAAFSYSTKGILNISAAFKTFKIKIKDKMKIFTSPFQFMLSNKSITIKRCQNTSSIGLNLFHSNNKIKKKSAQIYSLRVQKFEIHKVLHHSYDNMNVKLVSSTFESGPSRSLKEAVGMLPIFSKSSGGAPGCSNRFTLPFITSQVDNEPIFCGE</sequence>
<gene>
    <name evidence="1" type="ORF">BpHYR1_009066</name>
</gene>
<accession>A0A3M7QMN3</accession>
<evidence type="ECO:0000313" key="1">
    <source>
        <dbReference type="EMBL" id="RNA12582.1"/>
    </source>
</evidence>
<name>A0A3M7QMN3_BRAPC</name>
<dbReference type="EMBL" id="REGN01005653">
    <property type="protein sequence ID" value="RNA12582.1"/>
    <property type="molecule type" value="Genomic_DNA"/>
</dbReference>
<organism evidence="1 2">
    <name type="scientific">Brachionus plicatilis</name>
    <name type="common">Marine rotifer</name>
    <name type="synonym">Brachionus muelleri</name>
    <dbReference type="NCBI Taxonomy" id="10195"/>
    <lineage>
        <taxon>Eukaryota</taxon>
        <taxon>Metazoa</taxon>
        <taxon>Spiralia</taxon>
        <taxon>Gnathifera</taxon>
        <taxon>Rotifera</taxon>
        <taxon>Eurotatoria</taxon>
        <taxon>Monogononta</taxon>
        <taxon>Pseudotrocha</taxon>
        <taxon>Ploima</taxon>
        <taxon>Brachionidae</taxon>
        <taxon>Brachionus</taxon>
    </lineage>
</organism>
<dbReference type="Proteomes" id="UP000276133">
    <property type="component" value="Unassembled WGS sequence"/>
</dbReference>